<keyword evidence="12" id="KW-1185">Reference proteome</keyword>
<evidence type="ECO:0000256" key="2">
    <source>
        <dbReference type="ARBA" id="ARBA00013161"/>
    </source>
</evidence>
<dbReference type="NCBIfam" id="TIGR00233">
    <property type="entry name" value="trpS"/>
    <property type="match status" value="1"/>
</dbReference>
<keyword evidence="4 10" id="KW-0547">Nucleotide-binding</keyword>
<dbReference type="Proteomes" id="UP000015216">
    <property type="component" value="Chromosome"/>
</dbReference>
<evidence type="ECO:0000256" key="8">
    <source>
        <dbReference type="ARBA" id="ARBA00049929"/>
    </source>
</evidence>
<evidence type="ECO:0000256" key="5">
    <source>
        <dbReference type="ARBA" id="ARBA00022840"/>
    </source>
</evidence>
<dbReference type="KEGG" id="ssdc:SSDC_01115"/>
<evidence type="ECO:0000256" key="10">
    <source>
        <dbReference type="RuleBase" id="RU363036"/>
    </source>
</evidence>
<dbReference type="AlphaFoldDB" id="S5R136"/>
<evidence type="ECO:0000313" key="11">
    <source>
        <dbReference type="EMBL" id="AGS06912.1"/>
    </source>
</evidence>
<evidence type="ECO:0000256" key="6">
    <source>
        <dbReference type="ARBA" id="ARBA00022917"/>
    </source>
</evidence>
<dbReference type="OrthoDB" id="9801042at2"/>
<evidence type="ECO:0000256" key="4">
    <source>
        <dbReference type="ARBA" id="ARBA00022741"/>
    </source>
</evidence>
<evidence type="ECO:0000256" key="3">
    <source>
        <dbReference type="ARBA" id="ARBA00022598"/>
    </source>
</evidence>
<dbReference type="FunFam" id="1.10.240.10:FF:000005">
    <property type="entry name" value="Tryptophan--tRNA ligase"/>
    <property type="match status" value="1"/>
</dbReference>
<dbReference type="STRING" id="669502.SSDC_01115"/>
<dbReference type="InterPro" id="IPR050203">
    <property type="entry name" value="Trp-tRNA_synthetase"/>
</dbReference>
<dbReference type="EMBL" id="CP003468">
    <property type="protein sequence ID" value="AGS06912.1"/>
    <property type="molecule type" value="Genomic_DNA"/>
</dbReference>
<dbReference type="GO" id="GO:0004830">
    <property type="term" value="F:tryptophan-tRNA ligase activity"/>
    <property type="evidence" value="ECO:0007669"/>
    <property type="project" value="UniProtKB-UniRule"/>
</dbReference>
<dbReference type="Gene3D" id="3.40.50.620">
    <property type="entry name" value="HUPs"/>
    <property type="match status" value="1"/>
</dbReference>
<evidence type="ECO:0000313" key="12">
    <source>
        <dbReference type="Proteomes" id="UP000015216"/>
    </source>
</evidence>
<dbReference type="HOGENOM" id="CLU_029244_0_1_4"/>
<evidence type="ECO:0000256" key="7">
    <source>
        <dbReference type="ARBA" id="ARBA00023146"/>
    </source>
</evidence>
<dbReference type="Pfam" id="PF00579">
    <property type="entry name" value="tRNA-synt_1b"/>
    <property type="match status" value="1"/>
</dbReference>
<sequence>MKYHLLTKKRVLTGDRPTGPLHIGHYSGSLKTRIALQDKYTQFIIIADMQALTDNAINPIKIRHAINEVMLDYLSVGIDPVKNIIFIQSMIPQISELTILYLNLVNISRIARNPTIKSEIQQKGFEKSIPAGFFIYPISQVADITIFDADIVPVGIDQVPMIEQACEIVDTFNNIYGKNTLIRPKALLSKNGNRLPGIDGHHKMSKSLKNGIYLSDSPDKIVKKIKNMYTDPNHLHISDPGKVDGNPVFTYLDQFGTDKKKIANMKYHYTQGGLGDVTIKKYLIEVMQDFLFPIRIKRKQLSKDKKYIQDILKIGSEKAQEEAEKTLKRVKNAMNIDYF</sequence>
<dbReference type="InterPro" id="IPR001412">
    <property type="entry name" value="aa-tRNA-synth_I_CS"/>
</dbReference>
<proteinExistence type="inferred from homology"/>
<keyword evidence="3 10" id="KW-0436">Ligase</keyword>
<dbReference type="GO" id="GO:0006436">
    <property type="term" value="P:tryptophanyl-tRNA aminoacylation"/>
    <property type="evidence" value="ECO:0007669"/>
    <property type="project" value="UniProtKB-UniRule"/>
</dbReference>
<dbReference type="GO" id="GO:0005524">
    <property type="term" value="F:ATP binding"/>
    <property type="evidence" value="ECO:0007669"/>
    <property type="project" value="UniProtKB-KW"/>
</dbReference>
<evidence type="ECO:0000256" key="1">
    <source>
        <dbReference type="ARBA" id="ARBA00005594"/>
    </source>
</evidence>
<dbReference type="PRINTS" id="PR01039">
    <property type="entry name" value="TRNASYNTHTRP"/>
</dbReference>
<keyword evidence="5 10" id="KW-0067">ATP-binding</keyword>
<dbReference type="EC" id="6.1.1.2" evidence="2 9"/>
<dbReference type="InterPro" id="IPR002305">
    <property type="entry name" value="aa-tRNA-synth_Ic"/>
</dbReference>
<dbReference type="PROSITE" id="PS00178">
    <property type="entry name" value="AA_TRNA_LIGASE_I"/>
    <property type="match status" value="1"/>
</dbReference>
<dbReference type="Gene3D" id="1.10.240.10">
    <property type="entry name" value="Tyrosyl-Transfer RNA Synthetase"/>
    <property type="match status" value="1"/>
</dbReference>
<evidence type="ECO:0000256" key="9">
    <source>
        <dbReference type="NCBIfam" id="TIGR00233"/>
    </source>
</evidence>
<dbReference type="InterPro" id="IPR014729">
    <property type="entry name" value="Rossmann-like_a/b/a_fold"/>
</dbReference>
<dbReference type="GeneID" id="301553089"/>
<dbReference type="PANTHER" id="PTHR43766">
    <property type="entry name" value="TRYPTOPHAN--TRNA LIGASE, MITOCHONDRIAL"/>
    <property type="match status" value="1"/>
</dbReference>
<dbReference type="InterPro" id="IPR002306">
    <property type="entry name" value="Trp-tRNA-ligase"/>
</dbReference>
<dbReference type="CDD" id="cd00806">
    <property type="entry name" value="TrpRS_core"/>
    <property type="match status" value="1"/>
</dbReference>
<organism evidence="11 12">
    <name type="scientific">Candidatus Profftella armatura</name>
    <dbReference type="NCBI Taxonomy" id="669502"/>
    <lineage>
        <taxon>Bacteria</taxon>
        <taxon>Pseudomonadati</taxon>
        <taxon>Pseudomonadota</taxon>
        <taxon>Betaproteobacteria</taxon>
        <taxon>Candidatus Profftella</taxon>
    </lineage>
</organism>
<dbReference type="GO" id="GO:0005829">
    <property type="term" value="C:cytosol"/>
    <property type="evidence" value="ECO:0007669"/>
    <property type="project" value="TreeGrafter"/>
</dbReference>
<dbReference type="SUPFAM" id="SSF52374">
    <property type="entry name" value="Nucleotidylyl transferase"/>
    <property type="match status" value="1"/>
</dbReference>
<keyword evidence="6 10" id="KW-0648">Protein biosynthesis</keyword>
<dbReference type="RefSeq" id="WP_020915487.1">
    <property type="nucleotide sequence ID" value="NC_021885.1"/>
</dbReference>
<reference evidence="11 12" key="1">
    <citation type="journal article" date="2013" name="Curr. Biol.">
        <title>Defensive bacteriome symbiont with a drastically reduced genome.</title>
        <authorList>
            <person name="Nakabachi A."/>
            <person name="Ueoka R."/>
            <person name="Oshima K."/>
            <person name="Teta R."/>
            <person name="Mangoni A."/>
            <person name="Gurgui M."/>
            <person name="Oldham N.J."/>
            <person name="van Echten-Deckert G."/>
            <person name="Okamura K."/>
            <person name="Yamamoto K."/>
            <person name="Inoue H."/>
            <person name="Ohkuma M."/>
            <person name="Hongoh Y."/>
            <person name="Miyagishima S.Y."/>
            <person name="Hattori M."/>
            <person name="Piel J."/>
            <person name="Fukatsu T."/>
        </authorList>
    </citation>
    <scope>NUCLEOTIDE SEQUENCE [LARGE SCALE GENOMIC DNA]</scope>
    <source>
        <strain evidence="11 12">DC</strain>
    </source>
</reference>
<comment type="similarity">
    <text evidence="1 10">Belongs to the class-I aminoacyl-tRNA synthetase family.</text>
</comment>
<dbReference type="PANTHER" id="PTHR43766:SF1">
    <property type="entry name" value="TRYPTOPHAN--TRNA LIGASE, MITOCHONDRIAL"/>
    <property type="match status" value="1"/>
</dbReference>
<accession>S5R136</accession>
<dbReference type="eggNOG" id="COG0180">
    <property type="taxonomic scope" value="Bacteria"/>
</dbReference>
<dbReference type="PATRIC" id="fig|669502.6.peg.216"/>
<name>S5R136_9PROT</name>
<gene>
    <name evidence="11" type="primary">trpS</name>
    <name evidence="11" type="ORF">SSDC_01115</name>
</gene>
<keyword evidence="7 10" id="KW-0030">Aminoacyl-tRNA synthetase</keyword>
<comment type="catalytic activity">
    <reaction evidence="8">
        <text>tRNA(Trp) + L-tryptophan + ATP = L-tryptophyl-tRNA(Trp) + AMP + diphosphate + H(+)</text>
        <dbReference type="Rhea" id="RHEA:24080"/>
        <dbReference type="Rhea" id="RHEA-COMP:9671"/>
        <dbReference type="Rhea" id="RHEA-COMP:9705"/>
        <dbReference type="ChEBI" id="CHEBI:15378"/>
        <dbReference type="ChEBI" id="CHEBI:30616"/>
        <dbReference type="ChEBI" id="CHEBI:33019"/>
        <dbReference type="ChEBI" id="CHEBI:57912"/>
        <dbReference type="ChEBI" id="CHEBI:78442"/>
        <dbReference type="ChEBI" id="CHEBI:78535"/>
        <dbReference type="ChEBI" id="CHEBI:456215"/>
        <dbReference type="EC" id="6.1.1.2"/>
    </reaction>
</comment>
<protein>
    <recommendedName>
        <fullName evidence="2 9">Tryptophan--tRNA ligase</fullName>
        <ecNumber evidence="2 9">6.1.1.2</ecNumber>
    </recommendedName>
</protein>